<evidence type="ECO:0000256" key="6">
    <source>
        <dbReference type="ARBA" id="ARBA00023136"/>
    </source>
</evidence>
<dbReference type="InterPro" id="IPR003416">
    <property type="entry name" value="MgtC/SapB/SrpB/YhiD_fam"/>
</dbReference>
<accession>A0ABT1C8G8</accession>
<comment type="caution">
    <text evidence="10">The sequence shown here is derived from an EMBL/GenBank/DDBJ whole genome shotgun (WGS) entry which is preliminary data.</text>
</comment>
<evidence type="ECO:0000313" key="11">
    <source>
        <dbReference type="Proteomes" id="UP001205906"/>
    </source>
</evidence>
<dbReference type="PANTHER" id="PTHR33778">
    <property type="entry name" value="PROTEIN MGTC"/>
    <property type="match status" value="1"/>
</dbReference>
<evidence type="ECO:0000256" key="8">
    <source>
        <dbReference type="SAM" id="MobiDB-lite"/>
    </source>
</evidence>
<feature type="transmembrane region" description="Helical" evidence="7">
    <location>
        <begin position="85"/>
        <end position="104"/>
    </location>
</feature>
<feature type="transmembrane region" description="Helical" evidence="7">
    <location>
        <begin position="47"/>
        <end position="65"/>
    </location>
</feature>
<keyword evidence="7" id="KW-0997">Cell inner membrane</keyword>
<gene>
    <name evidence="10" type="ORF">NGM99_15205</name>
</gene>
<dbReference type="PRINTS" id="PR01837">
    <property type="entry name" value="MGTCSAPBPROT"/>
</dbReference>
<comment type="similarity">
    <text evidence="2 7">Belongs to the MgtC/SapB family.</text>
</comment>
<sequence>MFSELADEFTHPTFTAFPVIVARLLFAAGLGALIGFEREWRNHPAGLRTHILVCLSTATIAILTIELAHSPVFRGEEMTFDPIRMVEATTAGIAFLAAGLIVFARGKVKGLTTGAGLWFAGAIGLCCGLGLWQIALFATLLSVVVLGVLGFLTDRLEKTSPDDERMDGAMGGPMDGPMAGSNESKAS</sequence>
<comment type="subcellular location">
    <subcellularLocation>
        <location evidence="7">Cell inner membrane</location>
        <topology evidence="7">Multi-pass membrane protein</topology>
    </subcellularLocation>
    <subcellularLocation>
        <location evidence="1">Cell membrane</location>
        <topology evidence="1">Multi-pass membrane protein</topology>
    </subcellularLocation>
</comment>
<dbReference type="Proteomes" id="UP001205906">
    <property type="component" value="Unassembled WGS sequence"/>
</dbReference>
<evidence type="ECO:0000256" key="3">
    <source>
        <dbReference type="ARBA" id="ARBA00022475"/>
    </source>
</evidence>
<evidence type="ECO:0000259" key="9">
    <source>
        <dbReference type="Pfam" id="PF02308"/>
    </source>
</evidence>
<feature type="region of interest" description="Disordered" evidence="8">
    <location>
        <begin position="160"/>
        <end position="187"/>
    </location>
</feature>
<evidence type="ECO:0000313" key="10">
    <source>
        <dbReference type="EMBL" id="MCO6051131.1"/>
    </source>
</evidence>
<keyword evidence="5 7" id="KW-1133">Transmembrane helix</keyword>
<proteinExistence type="inferred from homology"/>
<reference evidence="10 11" key="1">
    <citation type="submission" date="2022-06" db="EMBL/GenBank/DDBJ databases">
        <title>Mesorhizobium sp. strain RP14 Genome sequencing and assembly.</title>
        <authorList>
            <person name="Kim I."/>
        </authorList>
    </citation>
    <scope>NUCLEOTIDE SEQUENCE [LARGE SCALE GENOMIC DNA]</scope>
    <source>
        <strain evidence="11">RP14(2022)</strain>
    </source>
</reference>
<keyword evidence="4 7" id="KW-0812">Transmembrane</keyword>
<evidence type="ECO:0000256" key="2">
    <source>
        <dbReference type="ARBA" id="ARBA00009298"/>
    </source>
</evidence>
<feature type="domain" description="MgtC/SapB/SrpB/YhiD N-terminal" evidence="9">
    <location>
        <begin position="24"/>
        <end position="153"/>
    </location>
</feature>
<evidence type="ECO:0000256" key="1">
    <source>
        <dbReference type="ARBA" id="ARBA00004651"/>
    </source>
</evidence>
<feature type="transmembrane region" description="Helical" evidence="7">
    <location>
        <begin position="116"/>
        <end position="149"/>
    </location>
</feature>
<evidence type="ECO:0000256" key="7">
    <source>
        <dbReference type="RuleBase" id="RU365041"/>
    </source>
</evidence>
<feature type="transmembrane region" description="Helical" evidence="7">
    <location>
        <begin position="15"/>
        <end position="35"/>
    </location>
</feature>
<dbReference type="RefSeq" id="WP_252820394.1">
    <property type="nucleotide sequence ID" value="NZ_JAMXQS010000007.1"/>
</dbReference>
<dbReference type="Pfam" id="PF02308">
    <property type="entry name" value="MgtC"/>
    <property type="match status" value="1"/>
</dbReference>
<name>A0ABT1C8G8_9HYPH</name>
<evidence type="ECO:0000256" key="4">
    <source>
        <dbReference type="ARBA" id="ARBA00022692"/>
    </source>
</evidence>
<evidence type="ECO:0000256" key="5">
    <source>
        <dbReference type="ARBA" id="ARBA00022989"/>
    </source>
</evidence>
<keyword evidence="6 7" id="KW-0472">Membrane</keyword>
<organism evidence="10 11">
    <name type="scientific">Mesorhizobium liriopis</name>
    <dbReference type="NCBI Taxonomy" id="2953882"/>
    <lineage>
        <taxon>Bacteria</taxon>
        <taxon>Pseudomonadati</taxon>
        <taxon>Pseudomonadota</taxon>
        <taxon>Alphaproteobacteria</taxon>
        <taxon>Hyphomicrobiales</taxon>
        <taxon>Phyllobacteriaceae</taxon>
        <taxon>Mesorhizobium</taxon>
    </lineage>
</organism>
<protein>
    <recommendedName>
        <fullName evidence="7">Protein MgtC</fullName>
    </recommendedName>
</protein>
<dbReference type="PANTHER" id="PTHR33778:SF1">
    <property type="entry name" value="MAGNESIUM TRANSPORTER YHID-RELATED"/>
    <property type="match status" value="1"/>
</dbReference>
<keyword evidence="11" id="KW-1185">Reference proteome</keyword>
<keyword evidence="3" id="KW-1003">Cell membrane</keyword>
<dbReference type="InterPro" id="IPR049177">
    <property type="entry name" value="MgtC_SapB_SrpB_YhiD_N"/>
</dbReference>
<dbReference type="EMBL" id="JAMXQS010000007">
    <property type="protein sequence ID" value="MCO6051131.1"/>
    <property type="molecule type" value="Genomic_DNA"/>
</dbReference>